<dbReference type="AlphaFoldDB" id="A0A8X6LFU3"/>
<feature type="transmembrane region" description="Helical" evidence="1">
    <location>
        <begin position="6"/>
        <end position="29"/>
    </location>
</feature>
<comment type="caution">
    <text evidence="2">The sequence shown here is derived from an EMBL/GenBank/DDBJ whole genome shotgun (WGS) entry which is preliminary data.</text>
</comment>
<organism evidence="2 3">
    <name type="scientific">Trichonephila clavata</name>
    <name type="common">Joro spider</name>
    <name type="synonym">Nephila clavata</name>
    <dbReference type="NCBI Taxonomy" id="2740835"/>
    <lineage>
        <taxon>Eukaryota</taxon>
        <taxon>Metazoa</taxon>
        <taxon>Ecdysozoa</taxon>
        <taxon>Arthropoda</taxon>
        <taxon>Chelicerata</taxon>
        <taxon>Arachnida</taxon>
        <taxon>Araneae</taxon>
        <taxon>Araneomorphae</taxon>
        <taxon>Entelegynae</taxon>
        <taxon>Araneoidea</taxon>
        <taxon>Nephilidae</taxon>
        <taxon>Trichonephila</taxon>
    </lineage>
</organism>
<dbReference type="Proteomes" id="UP000887116">
    <property type="component" value="Unassembled WGS sequence"/>
</dbReference>
<dbReference type="EMBL" id="BMAO01015990">
    <property type="protein sequence ID" value="GFR05619.1"/>
    <property type="molecule type" value="Genomic_DNA"/>
</dbReference>
<keyword evidence="1" id="KW-0812">Transmembrane</keyword>
<gene>
    <name evidence="2" type="primary">AVEN_34061_1</name>
    <name evidence="2" type="ORF">TNCT_49851</name>
</gene>
<evidence type="ECO:0000256" key="1">
    <source>
        <dbReference type="SAM" id="Phobius"/>
    </source>
</evidence>
<protein>
    <submittedName>
        <fullName evidence="2">Uncharacterized protein</fullName>
    </submittedName>
</protein>
<sequence>MVINLLLRLFTAPLEIIYWIKWLIAYITIRFHNAFFKRRFNLYDIHALGDPVKLGYVVPQLEKDLESPFPESHLQEVRLPM</sequence>
<evidence type="ECO:0000313" key="2">
    <source>
        <dbReference type="EMBL" id="GFR05619.1"/>
    </source>
</evidence>
<keyword evidence="1" id="KW-1133">Transmembrane helix</keyword>
<reference evidence="2" key="1">
    <citation type="submission" date="2020-07" db="EMBL/GenBank/DDBJ databases">
        <title>Multicomponent nature underlies the extraordinary mechanical properties of spider dragline silk.</title>
        <authorList>
            <person name="Kono N."/>
            <person name="Nakamura H."/>
            <person name="Mori M."/>
            <person name="Yoshida Y."/>
            <person name="Ohtoshi R."/>
            <person name="Malay A.D."/>
            <person name="Moran D.A.P."/>
            <person name="Tomita M."/>
            <person name="Numata K."/>
            <person name="Arakawa K."/>
        </authorList>
    </citation>
    <scope>NUCLEOTIDE SEQUENCE</scope>
</reference>
<name>A0A8X6LFU3_TRICU</name>
<dbReference type="OrthoDB" id="6429177at2759"/>
<accession>A0A8X6LFU3</accession>
<keyword evidence="3" id="KW-1185">Reference proteome</keyword>
<evidence type="ECO:0000313" key="3">
    <source>
        <dbReference type="Proteomes" id="UP000887116"/>
    </source>
</evidence>
<proteinExistence type="predicted"/>
<keyword evidence="1" id="KW-0472">Membrane</keyword>